<dbReference type="Proteomes" id="UP000305730">
    <property type="component" value="Unassembled WGS sequence"/>
</dbReference>
<comment type="caution">
    <text evidence="2">The sequence shown here is derived from an EMBL/GenBank/DDBJ whole genome shotgun (WGS) entry which is preliminary data.</text>
</comment>
<sequence>MLRRIAGYKALYKKYHDPKSIFVYQMGKVGSTALEQSIDNAIHIHNFYSKSHPCSLRLKGLAGFGWRYYLKRLEQEFELFIKRLAFRRRAHTKIVTLVRPALERNISMFFHDLDCYLYALYSNCDRTKFSPMATRTQDPQALIKAFEMHYQQSYPLTWFDDELKKMTGLDIYAEPFDMAKGLVIVRNNNFEVMCLDIKVLPKSTEQLSDFLGQSVVLKRANQAQSKWYAALYGQFKCNYTPSPELTQLLKNSKYSTHFFK</sequence>
<keyword evidence="3" id="KW-1185">Reference proteome</keyword>
<evidence type="ECO:0000313" key="2">
    <source>
        <dbReference type="EMBL" id="TMP59074.1"/>
    </source>
</evidence>
<evidence type="ECO:0000313" key="1">
    <source>
        <dbReference type="EMBL" id="TMP45695.1"/>
    </source>
</evidence>
<dbReference type="OrthoDB" id="286125at2"/>
<dbReference type="EMBL" id="PNCL01000050">
    <property type="protein sequence ID" value="TMP59074.1"/>
    <property type="molecule type" value="Genomic_DNA"/>
</dbReference>
<evidence type="ECO:0000313" key="4">
    <source>
        <dbReference type="Proteomes" id="UP000307706"/>
    </source>
</evidence>
<dbReference type="Proteomes" id="UP000307706">
    <property type="component" value="Unassembled WGS sequence"/>
</dbReference>
<reference evidence="3 4" key="1">
    <citation type="submission" date="2017-12" db="EMBL/GenBank/DDBJ databases">
        <authorList>
            <person name="Paulsen S."/>
            <person name="Gram L.K."/>
        </authorList>
    </citation>
    <scope>NUCLEOTIDE SEQUENCE [LARGE SCALE GENOMIC DNA]</scope>
    <source>
        <strain evidence="2 4">S2231</strain>
        <strain evidence="1 3">S2233</strain>
    </source>
</reference>
<dbReference type="Pfam" id="PF10364">
    <property type="entry name" value="NKWYS"/>
    <property type="match status" value="1"/>
</dbReference>
<dbReference type="RefSeq" id="WP_138595077.1">
    <property type="nucleotide sequence ID" value="NZ_PNCK01000016.1"/>
</dbReference>
<dbReference type="AlphaFoldDB" id="A0A5S3XS37"/>
<dbReference type="InterPro" id="IPR018831">
    <property type="entry name" value="Uncharacterised_NKWYS"/>
</dbReference>
<organism evidence="2 4">
    <name type="scientific">Pseudoalteromonas citrea</name>
    <dbReference type="NCBI Taxonomy" id="43655"/>
    <lineage>
        <taxon>Bacteria</taxon>
        <taxon>Pseudomonadati</taxon>
        <taxon>Pseudomonadota</taxon>
        <taxon>Gammaproteobacteria</taxon>
        <taxon>Alteromonadales</taxon>
        <taxon>Pseudoalteromonadaceae</taxon>
        <taxon>Pseudoalteromonas</taxon>
    </lineage>
</organism>
<protein>
    <submittedName>
        <fullName evidence="2">Uncharacterized protein</fullName>
    </submittedName>
</protein>
<name>A0A5S3XS37_9GAMM</name>
<reference evidence="2" key="3">
    <citation type="submission" date="2019-09" db="EMBL/GenBank/DDBJ databases">
        <title>Co-occurence of chitin degradation, pigmentation and bioactivity in marine Pseudoalteromonas.</title>
        <authorList>
            <person name="Sonnenschein E.C."/>
            <person name="Bech P.K."/>
        </authorList>
    </citation>
    <scope>NUCLEOTIDE SEQUENCE</scope>
    <source>
        <strain evidence="2">S2231</strain>
    </source>
</reference>
<proteinExistence type="predicted"/>
<evidence type="ECO:0000313" key="3">
    <source>
        <dbReference type="Proteomes" id="UP000305730"/>
    </source>
</evidence>
<accession>A0A5S3XS37</accession>
<dbReference type="EMBL" id="PNCK01000016">
    <property type="protein sequence ID" value="TMP45695.1"/>
    <property type="molecule type" value="Genomic_DNA"/>
</dbReference>
<gene>
    <name evidence="2" type="ORF">CWB96_10955</name>
    <name evidence="1" type="ORF">CWB97_03600</name>
</gene>
<reference evidence="3 4" key="2">
    <citation type="submission" date="2019-06" db="EMBL/GenBank/DDBJ databases">
        <title>Co-occurence of chitin degradation, pigmentation and bioactivity in marine Pseudoalteromonas.</title>
        <authorList>
            <person name="Sonnenschein E.C."/>
            <person name="Bech P.K."/>
        </authorList>
    </citation>
    <scope>NUCLEOTIDE SEQUENCE [LARGE SCALE GENOMIC DNA]</scope>
    <source>
        <strain evidence="4">S2231</strain>
        <strain evidence="1 3">S2233</strain>
    </source>
</reference>